<comment type="caution">
    <text evidence="3">The sequence shown here is derived from an EMBL/GenBank/DDBJ whole genome shotgun (WGS) entry which is preliminary data.</text>
</comment>
<accession>A0A094SS58</accession>
<sequence length="398" mass="40630">MRISKKVLAVAAVAGATALALAGCSAGGSSGPATGDPIVVAANSSLTFFPEAPQAVQAVFDEFNAAGGLDGRPIEYLVCDDKVDPAASAQCQKDALSAGAVAMVGSSSLLDCVVNWKTWIDNDLVSLQGTGVDPYCFGTANVAPANTGPFFDAQATIQQAANDGHTALCTLVTSADPATKDAYTVMRSNWEAFSGQTMAGWDDSVGYGADYTANVNALLGNNCDAMVFLSVGPDVLGMINALTQAGSSLPVYVQTSCYYPEFAAAVASYAGPVSSAAEFAPLEEDVNADFRALMDSAGVAQSSFAQGGYLAAQDFLAILASVEGEITAASVTAAAKAQTEANANPMRGNPWIFGPGEAHQANASAWEVLVEPGSGVWASIGPWYGAEEIGFTPIPVVQ</sequence>
<evidence type="ECO:0000259" key="2">
    <source>
        <dbReference type="Pfam" id="PF13458"/>
    </source>
</evidence>
<gene>
    <name evidence="3" type="ORF">GM51_0990</name>
</gene>
<organism evidence="3">
    <name type="scientific">freshwater metagenome</name>
    <dbReference type="NCBI Taxonomy" id="449393"/>
    <lineage>
        <taxon>unclassified sequences</taxon>
        <taxon>metagenomes</taxon>
        <taxon>ecological metagenomes</taxon>
    </lineage>
</organism>
<dbReference type="PANTHER" id="PTHR30483">
    <property type="entry name" value="LEUCINE-SPECIFIC-BINDING PROTEIN"/>
    <property type="match status" value="1"/>
</dbReference>
<reference evidence="3" key="1">
    <citation type="submission" date="2014-06" db="EMBL/GenBank/DDBJ databases">
        <title>Key roles for freshwater Actinobacteria revealed by deep metagenomic sequencing.</title>
        <authorList>
            <person name="Ghai R."/>
            <person name="Mizuno C.M."/>
            <person name="Picazo A."/>
            <person name="Camacho A."/>
            <person name="Rodriguez-Valera F."/>
        </authorList>
    </citation>
    <scope>NUCLEOTIDE SEQUENCE</scope>
</reference>
<protein>
    <recommendedName>
        <fullName evidence="2">Leucine-binding protein domain-containing protein</fullName>
    </recommendedName>
</protein>
<dbReference type="InterPro" id="IPR028081">
    <property type="entry name" value="Leu-bd"/>
</dbReference>
<name>A0A094SS58_9ZZZZ</name>
<evidence type="ECO:0000313" key="3">
    <source>
        <dbReference type="EMBL" id="KGA21618.1"/>
    </source>
</evidence>
<dbReference type="InterPro" id="IPR051010">
    <property type="entry name" value="BCAA_transport"/>
</dbReference>
<evidence type="ECO:0000256" key="1">
    <source>
        <dbReference type="ARBA" id="ARBA00022729"/>
    </source>
</evidence>
<dbReference type="PROSITE" id="PS51257">
    <property type="entry name" value="PROKAR_LIPOPROTEIN"/>
    <property type="match status" value="1"/>
</dbReference>
<proteinExistence type="predicted"/>
<keyword evidence="1" id="KW-0732">Signal</keyword>
<feature type="domain" description="Leucine-binding protein" evidence="2">
    <location>
        <begin position="48"/>
        <end position="366"/>
    </location>
</feature>
<dbReference type="AlphaFoldDB" id="A0A094SS58"/>
<dbReference type="PANTHER" id="PTHR30483:SF6">
    <property type="entry name" value="PERIPLASMIC BINDING PROTEIN OF ABC TRANSPORTER FOR NATURAL AMINO ACIDS"/>
    <property type="match status" value="1"/>
</dbReference>
<dbReference type="Pfam" id="PF13458">
    <property type="entry name" value="Peripla_BP_6"/>
    <property type="match status" value="1"/>
</dbReference>
<dbReference type="Gene3D" id="3.40.50.2300">
    <property type="match status" value="2"/>
</dbReference>
<dbReference type="SUPFAM" id="SSF53822">
    <property type="entry name" value="Periplasmic binding protein-like I"/>
    <property type="match status" value="1"/>
</dbReference>
<dbReference type="EMBL" id="JNSL01000003">
    <property type="protein sequence ID" value="KGA21618.1"/>
    <property type="molecule type" value="Genomic_DNA"/>
</dbReference>
<dbReference type="InterPro" id="IPR028082">
    <property type="entry name" value="Peripla_BP_I"/>
</dbReference>